<dbReference type="RefSeq" id="WP_235012149.1">
    <property type="nucleotide sequence ID" value="NZ_FCOF02000016.1"/>
</dbReference>
<sequence length="76" mass="8784">MNVTRKTLRDAIESWLTPNGAIPFRIHFLRRTACRRCVRIDARAAKGDVAICFFQHEDGAWHVFPPLPRHATMRIA</sequence>
<keyword evidence="2" id="KW-1185">Reference proteome</keyword>
<name>A0A158BLA8_9BURK</name>
<dbReference type="EMBL" id="FCOF02000016">
    <property type="protein sequence ID" value="SAK70882.1"/>
    <property type="molecule type" value="Genomic_DNA"/>
</dbReference>
<accession>A0A158BLA8</accession>
<gene>
    <name evidence="1" type="ORF">AWB75_03658</name>
</gene>
<protein>
    <submittedName>
        <fullName evidence="1">Uncharacterized protein</fullName>
    </submittedName>
</protein>
<comment type="caution">
    <text evidence="1">The sequence shown here is derived from an EMBL/GenBank/DDBJ whole genome shotgun (WGS) entry which is preliminary data.</text>
</comment>
<proteinExistence type="predicted"/>
<dbReference type="AlphaFoldDB" id="A0A158BLA8"/>
<organism evidence="1 2">
    <name type="scientific">Caballeronia catudaia</name>
    <dbReference type="NCBI Taxonomy" id="1777136"/>
    <lineage>
        <taxon>Bacteria</taxon>
        <taxon>Pseudomonadati</taxon>
        <taxon>Pseudomonadota</taxon>
        <taxon>Betaproteobacteria</taxon>
        <taxon>Burkholderiales</taxon>
        <taxon>Burkholderiaceae</taxon>
        <taxon>Caballeronia</taxon>
    </lineage>
</organism>
<reference evidence="1" key="1">
    <citation type="submission" date="2016-01" db="EMBL/GenBank/DDBJ databases">
        <authorList>
            <person name="Peeters C."/>
        </authorList>
    </citation>
    <scope>NUCLEOTIDE SEQUENCE [LARGE SCALE GENOMIC DNA]</scope>
    <source>
        <strain evidence="1">LMG 29318</strain>
    </source>
</reference>
<dbReference type="Proteomes" id="UP000054870">
    <property type="component" value="Unassembled WGS sequence"/>
</dbReference>
<evidence type="ECO:0000313" key="1">
    <source>
        <dbReference type="EMBL" id="SAK70882.1"/>
    </source>
</evidence>
<evidence type="ECO:0000313" key="2">
    <source>
        <dbReference type="Proteomes" id="UP000054870"/>
    </source>
</evidence>